<keyword evidence="5" id="KW-0119">Carbohydrate metabolism</keyword>
<dbReference type="NCBIfam" id="TIGR01182">
    <property type="entry name" value="eda"/>
    <property type="match status" value="1"/>
</dbReference>
<dbReference type="PATRIC" id="fig|1333857.3.peg.1768"/>
<dbReference type="AlphaFoldDB" id="T5KJU9"/>
<dbReference type="GO" id="GO:0016829">
    <property type="term" value="F:lyase activity"/>
    <property type="evidence" value="ECO:0007669"/>
    <property type="project" value="UniProtKB-KW"/>
</dbReference>
<dbReference type="Pfam" id="PF01081">
    <property type="entry name" value="Aldolase"/>
    <property type="match status" value="1"/>
</dbReference>
<evidence type="ECO:0000256" key="4">
    <source>
        <dbReference type="ARBA" id="ARBA00023239"/>
    </source>
</evidence>
<dbReference type="PANTHER" id="PTHR30246">
    <property type="entry name" value="2-KETO-3-DEOXY-6-PHOSPHOGLUCONATE ALDOLASE"/>
    <property type="match status" value="1"/>
</dbReference>
<dbReference type="InterPro" id="IPR000887">
    <property type="entry name" value="Aldlse_KDPG_KHG"/>
</dbReference>
<dbReference type="Gene3D" id="3.20.20.70">
    <property type="entry name" value="Aldolase class I"/>
    <property type="match status" value="1"/>
</dbReference>
<dbReference type="EMBL" id="ATAO01000181">
    <property type="protein sequence ID" value="EQM78290.1"/>
    <property type="molecule type" value="Genomic_DNA"/>
</dbReference>
<proteinExistence type="inferred from homology"/>
<evidence type="ECO:0000256" key="2">
    <source>
        <dbReference type="ARBA" id="ARBA00006906"/>
    </source>
</evidence>
<gene>
    <name evidence="6" type="ORF">L687_17335</name>
</gene>
<evidence type="ECO:0000256" key="5">
    <source>
        <dbReference type="ARBA" id="ARBA00023277"/>
    </source>
</evidence>
<comment type="similarity">
    <text evidence="2">Belongs to the KHG/KDPG aldolase family.</text>
</comment>
<evidence type="ECO:0000313" key="7">
    <source>
        <dbReference type="Proteomes" id="UP000016033"/>
    </source>
</evidence>
<dbReference type="InterPro" id="IPR031338">
    <property type="entry name" value="KDPG/KHG_AS_2"/>
</dbReference>
<comment type="subunit">
    <text evidence="3">Homotrimer.</text>
</comment>
<evidence type="ECO:0000313" key="6">
    <source>
        <dbReference type="EMBL" id="EQM78290.1"/>
    </source>
</evidence>
<sequence>MARRGAGDDGGRFDRGGGLVSTVDNAQLQERLRRTRLVAILRGTDVDATVGAARTLLAAGVLTLEIALTLPDAEEAIAQVVHDAPAEALIGAGTVLDEADVERALAAGAQFMVTPTLSASVAHAVSLGIGVLPGVYTPTEIQRGHDLGSAAVKLFPASALGSSFIRAVRDPFPQARIIPVGGVRVDTVAEYLAAGAFGIGVGGPLVGDAASPGGDLDALAVRAGAFMQAVRAG</sequence>
<dbReference type="InterPro" id="IPR013785">
    <property type="entry name" value="Aldolase_TIM"/>
</dbReference>
<protein>
    <recommendedName>
        <fullName evidence="8">Aldolase</fullName>
    </recommendedName>
</protein>
<dbReference type="SUPFAM" id="SSF51569">
    <property type="entry name" value="Aldolase"/>
    <property type="match status" value="1"/>
</dbReference>
<name>T5KJU9_MICMQ</name>
<keyword evidence="4" id="KW-0456">Lyase</keyword>
<comment type="pathway">
    <text evidence="1">Carbohydrate acid metabolism.</text>
</comment>
<dbReference type="PANTHER" id="PTHR30246:SF1">
    <property type="entry name" value="2-DEHYDRO-3-DEOXY-6-PHOSPHOGALACTONATE ALDOLASE-RELATED"/>
    <property type="match status" value="1"/>
</dbReference>
<dbReference type="PROSITE" id="PS00160">
    <property type="entry name" value="ALDOLASE_KDPG_KHG_2"/>
    <property type="match status" value="1"/>
</dbReference>
<comment type="caution">
    <text evidence="6">The sequence shown here is derived from an EMBL/GenBank/DDBJ whole genome shotgun (WGS) entry which is preliminary data.</text>
</comment>
<reference evidence="6 7" key="1">
    <citation type="journal article" date="2013" name="Genome Announc.">
        <title>Whole-genome sequences of five oyster-associated bacteria show potential for crude oil hydrocarbon degradation.</title>
        <authorList>
            <person name="Chauhan A."/>
            <person name="Green S."/>
            <person name="Pathak A."/>
            <person name="Thomas J."/>
            <person name="Venkatramanan R."/>
        </authorList>
    </citation>
    <scope>NUCLEOTIDE SEQUENCE [LARGE SCALE GENOMIC DNA]</scope>
    <source>
        <strain evidence="6 7">MF109</strain>
    </source>
</reference>
<evidence type="ECO:0008006" key="8">
    <source>
        <dbReference type="Google" id="ProtNLM"/>
    </source>
</evidence>
<evidence type="ECO:0000256" key="1">
    <source>
        <dbReference type="ARBA" id="ARBA00004761"/>
    </source>
</evidence>
<dbReference type="Proteomes" id="UP000016033">
    <property type="component" value="Unassembled WGS sequence"/>
</dbReference>
<dbReference type="CDD" id="cd00452">
    <property type="entry name" value="KDPG_aldolase"/>
    <property type="match status" value="1"/>
</dbReference>
<organism evidence="6 7">
    <name type="scientific">Microbacterium maritypicum MF109</name>
    <dbReference type="NCBI Taxonomy" id="1333857"/>
    <lineage>
        <taxon>Bacteria</taxon>
        <taxon>Bacillati</taxon>
        <taxon>Actinomycetota</taxon>
        <taxon>Actinomycetes</taxon>
        <taxon>Micrococcales</taxon>
        <taxon>Microbacteriaceae</taxon>
        <taxon>Microbacterium</taxon>
    </lineage>
</organism>
<evidence type="ECO:0000256" key="3">
    <source>
        <dbReference type="ARBA" id="ARBA00011233"/>
    </source>
</evidence>
<accession>T5KJU9</accession>